<dbReference type="EC" id="2.3.1.39" evidence="1"/>
<dbReference type="RefSeq" id="WP_264731555.1">
    <property type="nucleotide sequence ID" value="NZ_JAPDNR010000001.1"/>
</dbReference>
<evidence type="ECO:0000256" key="3">
    <source>
        <dbReference type="ARBA" id="ARBA00023315"/>
    </source>
</evidence>
<dbReference type="Pfam" id="PF21607">
    <property type="entry name" value="FabD_helical_ins"/>
    <property type="match status" value="1"/>
</dbReference>
<dbReference type="CDD" id="cd04742">
    <property type="entry name" value="NPD_FabD"/>
    <property type="match status" value="1"/>
</dbReference>
<comment type="catalytic activity">
    <reaction evidence="4">
        <text>holo-[ACP] + malonyl-CoA = malonyl-[ACP] + CoA</text>
        <dbReference type="Rhea" id="RHEA:41792"/>
        <dbReference type="Rhea" id="RHEA-COMP:9623"/>
        <dbReference type="Rhea" id="RHEA-COMP:9685"/>
        <dbReference type="ChEBI" id="CHEBI:57287"/>
        <dbReference type="ChEBI" id="CHEBI:57384"/>
        <dbReference type="ChEBI" id="CHEBI:64479"/>
        <dbReference type="ChEBI" id="CHEBI:78449"/>
        <dbReference type="EC" id="2.3.1.39"/>
    </reaction>
</comment>
<dbReference type="InterPro" id="IPR004410">
    <property type="entry name" value="Malonyl_CoA-ACP_transAc_FabD"/>
</dbReference>
<gene>
    <name evidence="6" type="primary">fabD</name>
    <name evidence="6" type="ORF">OL497_15480</name>
</gene>
<name>A0ABT3IMW7_9BACT</name>
<evidence type="ECO:0000313" key="6">
    <source>
        <dbReference type="EMBL" id="MCW3485311.1"/>
    </source>
</evidence>
<dbReference type="Gene3D" id="3.40.366.10">
    <property type="entry name" value="Malonyl-Coenzyme A Acyl Carrier Protein, domain 2"/>
    <property type="match status" value="1"/>
</dbReference>
<dbReference type="SUPFAM" id="SSF51412">
    <property type="entry name" value="Inosine monophosphate dehydrogenase (IMPDH)"/>
    <property type="match status" value="1"/>
</dbReference>
<dbReference type="InterPro" id="IPR014179">
    <property type="entry name" value="PfaD-like_TIM-barrel"/>
</dbReference>
<evidence type="ECO:0000256" key="1">
    <source>
        <dbReference type="ARBA" id="ARBA00013258"/>
    </source>
</evidence>
<dbReference type="Pfam" id="PF00698">
    <property type="entry name" value="Acyl_transf_1"/>
    <property type="match status" value="1"/>
</dbReference>
<dbReference type="NCBIfam" id="TIGR00128">
    <property type="entry name" value="fabD"/>
    <property type="match status" value="1"/>
</dbReference>
<dbReference type="InterPro" id="IPR001227">
    <property type="entry name" value="Ac_transferase_dom_sf"/>
</dbReference>
<keyword evidence="2 6" id="KW-0808">Transferase</keyword>
<sequence length="757" mass="83564">MKICMFPGQGSQKKGMGEQLFVKYDELVQEANEILGYDLAVLCGKDPDRLLNNTRYTQPALFVVSALTYLDSVEKEGEPDYVLGHSLGEYAALFAAGAFSFGAGVKLVKQRGEMMNEVKNGGMAALIGLKKEAVEKILQHHNLGTIDIANYNTPEQIIVAGPREDIMAAQRVFESNGAKLYFPLNVSGAFHSRYMQEVAAAFGEMIARHTFTALRIPVIANVNALPYTNDNIGALLTAQITQPVKWWESIHYVYQHTKETPVFFETGPGDVLKKMLDFIPALAPAPAPAAVAATGKVVEQPQTATGFSDKIMPEWIGSADYKKDYKVKYAYAAGAMVHGIASKEMVVKMGRAGMMSYFGTGGMKAPEVEKAIVYIQQELQAGEPYGMNMLNGAREEEMVALMLKYNIRNIEASAYIEPGPALVKLRLKGLHRKADGSIESPRRIMAKISRPEVAELFLSPPSERIVAKLLADQVITAEEAALGKNIPMADDLCVEADSGGHTDQGVAWVLVPTIIRQRDASMKKFNYAKRINVGTAGGIGTPEAAAAAFVLGADFILTGSINQCTVEAGVSEVVKDMLQQINIQDTTYAPAGDMFEIGAKIQVLKKGVFFPARANKLYDLYKQYNTIHELSEETSVQLQQKYFKRSFDEIYEEVKAYYPPAEIALAERNPKQKMAYIFRWYFGHTTRLALNGDSNNKVDFQVHCGPALGAFNQWVKGTALEDWRNRHVDEIALKMMTETAVILHDRMQSFYTTGGKR</sequence>
<dbReference type="InterPro" id="IPR016036">
    <property type="entry name" value="Malonyl_transacylase_ACP-bd"/>
</dbReference>
<accession>A0ABT3IMW7</accession>
<keyword evidence="3 6" id="KW-0012">Acyltransferase</keyword>
<dbReference type="SUPFAM" id="SSF52151">
    <property type="entry name" value="FabD/lysophospholipase-like"/>
    <property type="match status" value="1"/>
</dbReference>
<dbReference type="Gene3D" id="3.20.20.70">
    <property type="entry name" value="Aldolase class I"/>
    <property type="match status" value="1"/>
</dbReference>
<protein>
    <recommendedName>
        <fullName evidence="1">[acyl-carrier-protein] S-malonyltransferase</fullName>
        <ecNumber evidence="1">2.3.1.39</ecNumber>
    </recommendedName>
</protein>
<dbReference type="GO" id="GO:0004314">
    <property type="term" value="F:[acyl-carrier-protein] S-malonyltransferase activity"/>
    <property type="evidence" value="ECO:0007669"/>
    <property type="project" value="UniProtKB-EC"/>
</dbReference>
<dbReference type="NCBIfam" id="TIGR02814">
    <property type="entry name" value="pfaD_fam"/>
    <property type="match status" value="1"/>
</dbReference>
<proteinExistence type="predicted"/>
<dbReference type="SMART" id="SM00827">
    <property type="entry name" value="PKS_AT"/>
    <property type="match status" value="1"/>
</dbReference>
<dbReference type="InterPro" id="IPR049489">
    <property type="entry name" value="FabD-like_helical_ins"/>
</dbReference>
<dbReference type="Gene3D" id="3.30.70.250">
    <property type="entry name" value="Malonyl-CoA ACP transacylase, ACP-binding"/>
    <property type="match status" value="1"/>
</dbReference>
<dbReference type="EMBL" id="JAPDNS010000001">
    <property type="protein sequence ID" value="MCW3485311.1"/>
    <property type="molecule type" value="Genomic_DNA"/>
</dbReference>
<reference evidence="6 7" key="1">
    <citation type="submission" date="2022-10" db="EMBL/GenBank/DDBJ databases">
        <title>Chitinophaga nivalis PC15 sp. nov., isolated from Pyeongchang county, South Korea.</title>
        <authorList>
            <person name="Trinh H.N."/>
        </authorList>
    </citation>
    <scope>NUCLEOTIDE SEQUENCE [LARGE SCALE GENOMIC DNA]</scope>
    <source>
        <strain evidence="6 7">PC14</strain>
    </source>
</reference>
<dbReference type="InterPro" id="IPR013785">
    <property type="entry name" value="Aldolase_TIM"/>
</dbReference>
<feature type="domain" description="Malonyl-CoA:ACP transacylase (MAT)" evidence="5">
    <location>
        <begin position="5"/>
        <end position="340"/>
    </location>
</feature>
<dbReference type="SUPFAM" id="SSF55048">
    <property type="entry name" value="Probable ACP-binding domain of malonyl-CoA ACP transacylase"/>
    <property type="match status" value="1"/>
</dbReference>
<dbReference type="Proteomes" id="UP001207742">
    <property type="component" value="Unassembled WGS sequence"/>
</dbReference>
<evidence type="ECO:0000259" key="5">
    <source>
        <dbReference type="SMART" id="SM00827"/>
    </source>
</evidence>
<dbReference type="PANTHER" id="PTHR42681:SF1">
    <property type="entry name" value="MALONYL-COA-ACYL CARRIER PROTEIN TRANSACYLASE, MITOCHONDRIAL"/>
    <property type="match status" value="1"/>
</dbReference>
<comment type="caution">
    <text evidence="6">The sequence shown here is derived from an EMBL/GenBank/DDBJ whole genome shotgun (WGS) entry which is preliminary data.</text>
</comment>
<evidence type="ECO:0000313" key="7">
    <source>
        <dbReference type="Proteomes" id="UP001207742"/>
    </source>
</evidence>
<dbReference type="InterPro" id="IPR014043">
    <property type="entry name" value="Acyl_transferase_dom"/>
</dbReference>
<dbReference type="InterPro" id="IPR050858">
    <property type="entry name" value="Mal-CoA-ACP_Trans/PKS_FabD"/>
</dbReference>
<keyword evidence="7" id="KW-1185">Reference proteome</keyword>
<dbReference type="InterPro" id="IPR016035">
    <property type="entry name" value="Acyl_Trfase/lysoPLipase"/>
</dbReference>
<evidence type="ECO:0000256" key="2">
    <source>
        <dbReference type="ARBA" id="ARBA00022679"/>
    </source>
</evidence>
<evidence type="ECO:0000256" key="4">
    <source>
        <dbReference type="ARBA" id="ARBA00048462"/>
    </source>
</evidence>
<dbReference type="PANTHER" id="PTHR42681">
    <property type="entry name" value="MALONYL-COA-ACYL CARRIER PROTEIN TRANSACYLASE, MITOCHONDRIAL"/>
    <property type="match status" value="1"/>
</dbReference>
<organism evidence="6 7">
    <name type="scientific">Chitinophaga nivalis</name>
    <dbReference type="NCBI Taxonomy" id="2991709"/>
    <lineage>
        <taxon>Bacteria</taxon>
        <taxon>Pseudomonadati</taxon>
        <taxon>Bacteroidota</taxon>
        <taxon>Chitinophagia</taxon>
        <taxon>Chitinophagales</taxon>
        <taxon>Chitinophagaceae</taxon>
        <taxon>Chitinophaga</taxon>
    </lineage>
</organism>